<evidence type="ECO:0000256" key="1">
    <source>
        <dbReference type="SAM" id="SignalP"/>
    </source>
</evidence>
<keyword evidence="1" id="KW-0732">Signal</keyword>
<comment type="caution">
    <text evidence="2">The sequence shown here is derived from an EMBL/GenBank/DDBJ whole genome shotgun (WGS) entry which is preliminary data.</text>
</comment>
<accession>A0A7W8EA13</accession>
<proteinExistence type="predicted"/>
<name>A0A7W8EA13_9BACT</name>
<dbReference type="AlphaFoldDB" id="A0A7W8EA13"/>
<sequence>MKLSNVTSKLTSMKSSVVKVLAATALAGAVLVAAAPAAQAQRVVVGVRFGGPRYVVAPPAYGYPAYVGPRYYGWHGHEDFYRGRYGYRHDYRRY</sequence>
<dbReference type="RefSeq" id="WP_184253698.1">
    <property type="nucleotide sequence ID" value="NZ_JACHIO010000004.1"/>
</dbReference>
<evidence type="ECO:0000313" key="2">
    <source>
        <dbReference type="EMBL" id="MBB5062915.1"/>
    </source>
</evidence>
<evidence type="ECO:0000313" key="3">
    <source>
        <dbReference type="Proteomes" id="UP000584867"/>
    </source>
</evidence>
<reference evidence="2 3" key="1">
    <citation type="submission" date="2020-08" db="EMBL/GenBank/DDBJ databases">
        <title>Genomic Encyclopedia of Type Strains, Phase IV (KMG-V): Genome sequencing to study the core and pangenomes of soil and plant-associated prokaryotes.</title>
        <authorList>
            <person name="Whitman W."/>
        </authorList>
    </citation>
    <scope>NUCLEOTIDE SEQUENCE [LARGE SCALE GENOMIC DNA]</scope>
    <source>
        <strain evidence="2 3">X5P3</strain>
    </source>
</reference>
<feature type="signal peptide" evidence="1">
    <location>
        <begin position="1"/>
        <end position="40"/>
    </location>
</feature>
<dbReference type="EMBL" id="JACHIO010000004">
    <property type="protein sequence ID" value="MBB5062915.1"/>
    <property type="molecule type" value="Genomic_DNA"/>
</dbReference>
<feature type="chain" id="PRO_5031062508" evidence="1">
    <location>
        <begin position="41"/>
        <end position="94"/>
    </location>
</feature>
<dbReference type="Proteomes" id="UP000584867">
    <property type="component" value="Unassembled WGS sequence"/>
</dbReference>
<organism evidence="2 3">
    <name type="scientific">Granulicella mallensis</name>
    <dbReference type="NCBI Taxonomy" id="940614"/>
    <lineage>
        <taxon>Bacteria</taxon>
        <taxon>Pseudomonadati</taxon>
        <taxon>Acidobacteriota</taxon>
        <taxon>Terriglobia</taxon>
        <taxon>Terriglobales</taxon>
        <taxon>Acidobacteriaceae</taxon>
        <taxon>Granulicella</taxon>
    </lineage>
</organism>
<protein>
    <submittedName>
        <fullName evidence="2">Uncharacterized protein</fullName>
    </submittedName>
</protein>
<gene>
    <name evidence="2" type="ORF">HDF15_001252</name>
</gene>